<comment type="caution">
    <text evidence="5">The sequence shown here is derived from an EMBL/GenBank/DDBJ whole genome shotgun (WGS) entry which is preliminary data.</text>
</comment>
<comment type="subcellular location">
    <subcellularLocation>
        <location evidence="1 4">Spore core</location>
    </subcellularLocation>
</comment>
<keyword evidence="6" id="KW-1185">Reference proteome</keyword>
<comment type="induction">
    <text evidence="4">Expressed only in the forespore compartment of sporulating cells.</text>
</comment>
<dbReference type="GO" id="GO:0042601">
    <property type="term" value="C:endospore-forming forespore"/>
    <property type="evidence" value="ECO:0007669"/>
    <property type="project" value="InterPro"/>
</dbReference>
<dbReference type="Proteomes" id="UP000469125">
    <property type="component" value="Unassembled WGS sequence"/>
</dbReference>
<dbReference type="GO" id="GO:0030435">
    <property type="term" value="P:sporulation resulting in formation of a cellular spore"/>
    <property type="evidence" value="ECO:0007669"/>
    <property type="project" value="UniProtKB-KW"/>
</dbReference>
<sequence>MNKQMAIRIAQSTELIPVIYNGKPVYIQEIDELQEKARVFPLDNLHSQFDVEITSLVNAGTKQHI</sequence>
<evidence type="ECO:0000313" key="6">
    <source>
        <dbReference type="Proteomes" id="UP000469125"/>
    </source>
</evidence>
<dbReference type="GO" id="GO:0030436">
    <property type="term" value="P:asexual sporulation"/>
    <property type="evidence" value="ECO:0007669"/>
    <property type="project" value="UniProtKB-UniRule"/>
</dbReference>
<comment type="similarity">
    <text evidence="2 4">Belongs to the SspH family.</text>
</comment>
<evidence type="ECO:0000313" key="5">
    <source>
        <dbReference type="EMBL" id="MUK88560.1"/>
    </source>
</evidence>
<evidence type="ECO:0000256" key="2">
    <source>
        <dbReference type="ARBA" id="ARBA00006573"/>
    </source>
</evidence>
<dbReference type="EMBL" id="WOCA01000006">
    <property type="protein sequence ID" value="MUK88560.1"/>
    <property type="molecule type" value="Genomic_DNA"/>
</dbReference>
<dbReference type="AlphaFoldDB" id="A0A6N8FG63"/>
<name>A0A6N8FG63_9BACI</name>
<protein>
    <recommendedName>
        <fullName evidence="4">Small, acid-soluble spore protein H</fullName>
        <shortName evidence="4">SASP H</shortName>
    </recommendedName>
</protein>
<dbReference type="NCBIfam" id="TIGR02861">
    <property type="entry name" value="SASP_H"/>
    <property type="match status" value="1"/>
</dbReference>
<gene>
    <name evidence="4" type="primary">sspH</name>
    <name evidence="5" type="ORF">GMD78_09175</name>
</gene>
<reference evidence="5 6" key="1">
    <citation type="submission" date="2019-11" db="EMBL/GenBank/DDBJ databases">
        <authorList>
            <person name="Li X."/>
        </authorList>
    </citation>
    <scope>NUCLEOTIDE SEQUENCE [LARGE SCALE GENOMIC DNA]</scope>
    <source>
        <strain evidence="5 6">L9</strain>
    </source>
</reference>
<dbReference type="Pfam" id="PF08141">
    <property type="entry name" value="SspH"/>
    <property type="match status" value="1"/>
</dbReference>
<accession>A0A6N8FG63</accession>
<dbReference type="HAMAP" id="MF_00667">
    <property type="entry name" value="SspH"/>
    <property type="match status" value="1"/>
</dbReference>
<keyword evidence="3 4" id="KW-0749">Sporulation</keyword>
<organism evidence="5 6">
    <name type="scientific">Ornithinibacillus caprae</name>
    <dbReference type="NCBI Taxonomy" id="2678566"/>
    <lineage>
        <taxon>Bacteria</taxon>
        <taxon>Bacillati</taxon>
        <taxon>Bacillota</taxon>
        <taxon>Bacilli</taxon>
        <taxon>Bacillales</taxon>
        <taxon>Bacillaceae</taxon>
        <taxon>Ornithinibacillus</taxon>
    </lineage>
</organism>
<evidence type="ECO:0000256" key="3">
    <source>
        <dbReference type="ARBA" id="ARBA00022969"/>
    </source>
</evidence>
<evidence type="ECO:0000256" key="1">
    <source>
        <dbReference type="ARBA" id="ARBA00004288"/>
    </source>
</evidence>
<proteinExistence type="evidence at transcript level"/>
<evidence type="ECO:0000256" key="4">
    <source>
        <dbReference type="HAMAP-Rule" id="MF_00667"/>
    </source>
</evidence>
<dbReference type="InterPro" id="IPR012610">
    <property type="entry name" value="SASP_SspH"/>
</dbReference>